<keyword evidence="13" id="KW-0560">Oxidoreductase</keyword>
<dbReference type="PANTHER" id="PTHR43410">
    <property type="entry name" value="NITRIC OXIDE SYNTHASE OXYGENASE"/>
    <property type="match status" value="1"/>
</dbReference>
<evidence type="ECO:0000256" key="13">
    <source>
        <dbReference type="ARBA" id="ARBA00023002"/>
    </source>
</evidence>
<dbReference type="InterPro" id="IPR039261">
    <property type="entry name" value="FNR_nucleotide-bd"/>
</dbReference>
<evidence type="ECO:0000313" key="18">
    <source>
        <dbReference type="Proteomes" id="UP001497497"/>
    </source>
</evidence>
<dbReference type="GO" id="GO:0010181">
    <property type="term" value="F:FMN binding"/>
    <property type="evidence" value="ECO:0007669"/>
    <property type="project" value="InterPro"/>
</dbReference>
<comment type="cofactor">
    <cofactor evidence="1">
        <name>FMN</name>
        <dbReference type="ChEBI" id="CHEBI:58210"/>
    </cofactor>
</comment>
<sequence length="613" mass="68778">MMHSMILEKTDSQLRRCSTFVRMSVQVEKLAQTKNSTAGSSRSSSLADTEIGPLCNVRYSVFGLGSKAYPRYAAFGAYMDQLFAELGAERLYPVIFGDELCGQEQSFRHWAQRVFEAACQTFCFDEEIYANAAKEVFNNSNRTWPENRFRLIPVENGKEPEISDALSQIHAKKLYPCILSQRIQLQHPDSDRQTILVKLNTQGASELIYVPGDHVGIFPANNSDIVDGILARLHKGPPSDTVIRTETSNAIGANKSWGQVQHLPVCSMRTAFTYILDVTAPPSQELLQLLVSQASSDTDKEMLKNLATDYRDYENWKKNWNPTILEVLEQFSSLKVPASLLLTQLPLLNQRYYSISSSLKMHPGEIHATVVVVKFRTQNGAGPFHEGVCSGWLNRCPTGTIVTCCIGSASSFHLPEDRSTPILMIGAGTGIAPFRSFWQQRMIDLEMSASSDIHSFGEMILYFGCRMALHDNIYGKELTDMEKSRVLSKYYIALSREPDLPKIYVQDLLLNNAALVFEMIVSKGGHIYVCGNVLMAHDVNKAIEEVLQQQGRMKPEEATAFIYGLRDDNRYHEDIFGVNLKTPGVTQKRSVMALEFLRSSSASLRKRADSIFI</sequence>
<comment type="cofactor">
    <cofactor evidence="2">
        <name>heme b</name>
        <dbReference type="ChEBI" id="CHEBI:60344"/>
    </cofactor>
</comment>
<dbReference type="GO" id="GO:0005516">
    <property type="term" value="F:calmodulin binding"/>
    <property type="evidence" value="ECO:0007669"/>
    <property type="project" value="UniProtKB-KW"/>
</dbReference>
<evidence type="ECO:0000256" key="9">
    <source>
        <dbReference type="ARBA" id="ARBA00022723"/>
    </source>
</evidence>
<keyword evidence="7" id="KW-0285">Flavoprotein</keyword>
<comment type="caution">
    <text evidence="17">The sequence shown here is derived from an EMBL/GenBank/DDBJ whole genome shotgun (WGS) entry which is preliminary data.</text>
</comment>
<dbReference type="InterPro" id="IPR029039">
    <property type="entry name" value="Flavoprotein-like_sf"/>
</dbReference>
<feature type="domain" description="Flavodoxin-like" evidence="15">
    <location>
        <begin position="1"/>
        <end position="115"/>
    </location>
</feature>
<protein>
    <recommendedName>
        <fullName evidence="5">nitric-oxide synthase (NADPH)</fullName>
        <ecNumber evidence="5">1.14.13.39</ecNumber>
    </recommendedName>
</protein>
<dbReference type="InterPro" id="IPR017927">
    <property type="entry name" value="FAD-bd_FR_type"/>
</dbReference>
<organism evidence="17 18">
    <name type="scientific">Lymnaea stagnalis</name>
    <name type="common">Great pond snail</name>
    <name type="synonym">Helix stagnalis</name>
    <dbReference type="NCBI Taxonomy" id="6523"/>
    <lineage>
        <taxon>Eukaryota</taxon>
        <taxon>Metazoa</taxon>
        <taxon>Spiralia</taxon>
        <taxon>Lophotrochozoa</taxon>
        <taxon>Mollusca</taxon>
        <taxon>Gastropoda</taxon>
        <taxon>Heterobranchia</taxon>
        <taxon>Euthyneura</taxon>
        <taxon>Panpulmonata</taxon>
        <taxon>Hygrophila</taxon>
        <taxon>Lymnaeoidea</taxon>
        <taxon>Lymnaeidae</taxon>
        <taxon>Lymnaea</taxon>
    </lineage>
</organism>
<evidence type="ECO:0000256" key="2">
    <source>
        <dbReference type="ARBA" id="ARBA00001970"/>
    </source>
</evidence>
<gene>
    <name evidence="17" type="ORF">GSLYS_00019632001</name>
</gene>
<dbReference type="FunFam" id="3.40.50.80:FF:000003">
    <property type="entry name" value="Nitric oxide synthase"/>
    <property type="match status" value="1"/>
</dbReference>
<evidence type="ECO:0000256" key="12">
    <source>
        <dbReference type="ARBA" id="ARBA00022860"/>
    </source>
</evidence>
<dbReference type="SUPFAM" id="SSF52343">
    <property type="entry name" value="Ferredoxin reductase-like, C-terminal NADP-linked domain"/>
    <property type="match status" value="1"/>
</dbReference>
<dbReference type="SUPFAM" id="SSF63380">
    <property type="entry name" value="Riboflavin synthase domain-like"/>
    <property type="match status" value="1"/>
</dbReference>
<dbReference type="GO" id="GO:0046872">
    <property type="term" value="F:metal ion binding"/>
    <property type="evidence" value="ECO:0007669"/>
    <property type="project" value="UniProtKB-KW"/>
</dbReference>
<comment type="cofactor">
    <cofactor evidence="3">
        <name>FAD</name>
        <dbReference type="ChEBI" id="CHEBI:57692"/>
    </cofactor>
</comment>
<keyword evidence="11" id="KW-0521">NADP</keyword>
<dbReference type="InterPro" id="IPR050607">
    <property type="entry name" value="NOS"/>
</dbReference>
<keyword evidence="8" id="KW-0288">FMN</keyword>
<dbReference type="Gene3D" id="3.40.50.80">
    <property type="entry name" value="Nucleotide-binding domain of ferredoxin-NADP reductase (FNR) module"/>
    <property type="match status" value="1"/>
</dbReference>
<dbReference type="SUPFAM" id="SSF52218">
    <property type="entry name" value="Flavoproteins"/>
    <property type="match status" value="1"/>
</dbReference>
<comment type="similarity">
    <text evidence="4">Belongs to the NOS family.</text>
</comment>
<proteinExistence type="inferred from homology"/>
<dbReference type="EC" id="1.14.13.39" evidence="5"/>
<evidence type="ECO:0000259" key="15">
    <source>
        <dbReference type="PROSITE" id="PS50902"/>
    </source>
</evidence>
<evidence type="ECO:0000256" key="5">
    <source>
        <dbReference type="ARBA" id="ARBA00012989"/>
    </source>
</evidence>
<dbReference type="InterPro" id="IPR017938">
    <property type="entry name" value="Riboflavin_synthase-like_b-brl"/>
</dbReference>
<dbReference type="InterPro" id="IPR003097">
    <property type="entry name" value="CysJ-like_FAD-binding"/>
</dbReference>
<dbReference type="Gene3D" id="3.40.50.360">
    <property type="match status" value="1"/>
</dbReference>
<dbReference type="PANTHER" id="PTHR43410:SF1">
    <property type="entry name" value="NITRIC OXIDE SYNTHASE"/>
    <property type="match status" value="1"/>
</dbReference>
<dbReference type="EMBL" id="CAXITT010000789">
    <property type="protein sequence ID" value="CAL1546255.1"/>
    <property type="molecule type" value="Genomic_DNA"/>
</dbReference>
<evidence type="ECO:0000256" key="7">
    <source>
        <dbReference type="ARBA" id="ARBA00022630"/>
    </source>
</evidence>
<evidence type="ECO:0000256" key="1">
    <source>
        <dbReference type="ARBA" id="ARBA00001917"/>
    </source>
</evidence>
<keyword evidence="18" id="KW-1185">Reference proteome</keyword>
<keyword evidence="14" id="KW-0408">Iron</keyword>
<evidence type="ECO:0000256" key="14">
    <source>
        <dbReference type="ARBA" id="ARBA00023004"/>
    </source>
</evidence>
<dbReference type="AlphaFoldDB" id="A0AAV2IKC3"/>
<dbReference type="PRINTS" id="PR00369">
    <property type="entry name" value="FLAVODOXIN"/>
</dbReference>
<dbReference type="Gene3D" id="2.40.30.10">
    <property type="entry name" value="Translation factors"/>
    <property type="match status" value="1"/>
</dbReference>
<dbReference type="Pfam" id="PF00175">
    <property type="entry name" value="NAD_binding_1"/>
    <property type="match status" value="1"/>
</dbReference>
<evidence type="ECO:0000256" key="6">
    <source>
        <dbReference type="ARBA" id="ARBA00022617"/>
    </source>
</evidence>
<evidence type="ECO:0000256" key="8">
    <source>
        <dbReference type="ARBA" id="ARBA00022643"/>
    </source>
</evidence>
<dbReference type="PROSITE" id="PS50902">
    <property type="entry name" value="FLAVODOXIN_LIKE"/>
    <property type="match status" value="1"/>
</dbReference>
<dbReference type="Pfam" id="PF00667">
    <property type="entry name" value="FAD_binding_1"/>
    <property type="match status" value="1"/>
</dbReference>
<dbReference type="Proteomes" id="UP001497497">
    <property type="component" value="Unassembled WGS sequence"/>
</dbReference>
<dbReference type="GO" id="GO:0004517">
    <property type="term" value="F:nitric-oxide synthase activity"/>
    <property type="evidence" value="ECO:0007669"/>
    <property type="project" value="UniProtKB-EC"/>
</dbReference>
<dbReference type="InterPro" id="IPR001433">
    <property type="entry name" value="OxRdtase_FAD/NAD-bd"/>
</dbReference>
<accession>A0AAV2IKC3</accession>
<evidence type="ECO:0000256" key="10">
    <source>
        <dbReference type="ARBA" id="ARBA00022827"/>
    </source>
</evidence>
<keyword evidence="9" id="KW-0479">Metal-binding</keyword>
<evidence type="ECO:0000313" key="17">
    <source>
        <dbReference type="EMBL" id="CAL1546255.1"/>
    </source>
</evidence>
<dbReference type="Gene3D" id="1.20.990.10">
    <property type="entry name" value="NADPH-cytochrome p450 Reductase, Chain A, domain 3"/>
    <property type="match status" value="1"/>
</dbReference>
<evidence type="ECO:0000256" key="4">
    <source>
        <dbReference type="ARBA" id="ARBA00006267"/>
    </source>
</evidence>
<dbReference type="Pfam" id="PF00258">
    <property type="entry name" value="Flavodoxin_1"/>
    <property type="match status" value="1"/>
</dbReference>
<dbReference type="InterPro" id="IPR023173">
    <property type="entry name" value="NADPH_Cyt_P450_Rdtase_alpha"/>
</dbReference>
<keyword evidence="6" id="KW-0349">Heme</keyword>
<evidence type="ECO:0000256" key="3">
    <source>
        <dbReference type="ARBA" id="ARBA00001974"/>
    </source>
</evidence>
<keyword evidence="10" id="KW-0274">FAD</keyword>
<feature type="domain" description="FAD-binding FR-type" evidence="16">
    <location>
        <begin position="172"/>
        <end position="415"/>
    </location>
</feature>
<evidence type="ECO:0000256" key="11">
    <source>
        <dbReference type="ARBA" id="ARBA00022857"/>
    </source>
</evidence>
<reference evidence="17 18" key="1">
    <citation type="submission" date="2024-04" db="EMBL/GenBank/DDBJ databases">
        <authorList>
            <consortium name="Genoscope - CEA"/>
            <person name="William W."/>
        </authorList>
    </citation>
    <scope>NUCLEOTIDE SEQUENCE [LARGE SCALE GENOMIC DNA]</scope>
</reference>
<evidence type="ECO:0000259" key="16">
    <source>
        <dbReference type="PROSITE" id="PS51384"/>
    </source>
</evidence>
<dbReference type="FunFam" id="1.20.990.10:FF:000002">
    <property type="entry name" value="Nitric oxide synthase"/>
    <property type="match status" value="1"/>
</dbReference>
<keyword evidence="12" id="KW-0112">Calmodulin-binding</keyword>
<dbReference type="InterPro" id="IPR001709">
    <property type="entry name" value="Flavoprot_Pyr_Nucl_cyt_Rdtase"/>
</dbReference>
<dbReference type="PRINTS" id="PR00371">
    <property type="entry name" value="FPNCR"/>
</dbReference>
<dbReference type="PROSITE" id="PS51384">
    <property type="entry name" value="FAD_FR"/>
    <property type="match status" value="1"/>
</dbReference>
<name>A0AAV2IKC3_LYMST</name>
<dbReference type="InterPro" id="IPR008254">
    <property type="entry name" value="Flavodoxin/NO_synth"/>
</dbReference>
<dbReference type="InterPro" id="IPR001094">
    <property type="entry name" value="Flavdoxin-like"/>
</dbReference>